<accession>A0A485C8E3</accession>
<reference evidence="1 2" key="1">
    <citation type="submission" date="2019-03" db="EMBL/GenBank/DDBJ databases">
        <authorList>
            <consortium name="Pathogen Informatics"/>
        </authorList>
    </citation>
    <scope>NUCLEOTIDE SEQUENCE [LARGE SCALE GENOMIC DNA]</scope>
    <source>
        <strain evidence="1 2">NCTC12998</strain>
    </source>
</reference>
<dbReference type="SUPFAM" id="SSF55811">
    <property type="entry name" value="Nudix"/>
    <property type="match status" value="1"/>
</dbReference>
<dbReference type="NCBIfam" id="NF012016">
    <property type="entry name" value="PRK15472.1"/>
    <property type="match status" value="1"/>
</dbReference>
<dbReference type="GO" id="GO:0016787">
    <property type="term" value="F:hydrolase activity"/>
    <property type="evidence" value="ECO:0007669"/>
    <property type="project" value="UniProtKB-KW"/>
</dbReference>
<dbReference type="AlphaFoldDB" id="A0A485C8E3"/>
<evidence type="ECO:0000313" key="1">
    <source>
        <dbReference type="EMBL" id="VFS80562.1"/>
    </source>
</evidence>
<dbReference type="EMBL" id="CAADJE010000025">
    <property type="protein sequence ID" value="VFS80562.1"/>
    <property type="molecule type" value="Genomic_DNA"/>
</dbReference>
<dbReference type="InterPro" id="IPR015797">
    <property type="entry name" value="NUDIX_hydrolase-like_dom_sf"/>
</dbReference>
<organism evidence="1 2">
    <name type="scientific">Raoultella planticola</name>
    <name type="common">Klebsiella planticola</name>
    <dbReference type="NCBI Taxonomy" id="575"/>
    <lineage>
        <taxon>Bacteria</taxon>
        <taxon>Pseudomonadati</taxon>
        <taxon>Pseudomonadota</taxon>
        <taxon>Gammaproteobacteria</taxon>
        <taxon>Enterobacterales</taxon>
        <taxon>Enterobacteriaceae</taxon>
        <taxon>Klebsiella/Raoultella group</taxon>
        <taxon>Raoultella</taxon>
    </lineage>
</organism>
<gene>
    <name evidence="1" type="primary">nudI_2</name>
    <name evidence="1" type="ORF">NCTC12998_05519</name>
</gene>
<name>A0A485C8E3_RAOPL</name>
<proteinExistence type="predicted"/>
<dbReference type="Proteomes" id="UP000345637">
    <property type="component" value="Unassembled WGS sequence"/>
</dbReference>
<sequence>MRQRTIVCPLIQNEGHYLLCKMADDRGVFPGQWALSGGGVERANVLKRRYVGKLVRSLARRWQLTQITPWTFSDDIRVKPMPTAVRKRYI</sequence>
<protein>
    <submittedName>
        <fullName evidence="1">Nucleoside triphosphatase nudI</fullName>
        <ecNumber evidence="1">3.6.1.-</ecNumber>
    </submittedName>
</protein>
<dbReference type="Gene3D" id="3.90.79.10">
    <property type="entry name" value="Nucleoside Triphosphate Pyrophosphohydrolase"/>
    <property type="match status" value="1"/>
</dbReference>
<dbReference type="EC" id="3.6.1.-" evidence="1"/>
<evidence type="ECO:0000313" key="2">
    <source>
        <dbReference type="Proteomes" id="UP000345637"/>
    </source>
</evidence>
<keyword evidence="1" id="KW-0378">Hydrolase</keyword>